<keyword evidence="5" id="KW-0547">Nucleotide-binding</keyword>
<name>C0Z5T7_BREBN</name>
<feature type="transmembrane region" description="Helical" evidence="9">
    <location>
        <begin position="118"/>
        <end position="135"/>
    </location>
</feature>
<dbReference type="AlphaFoldDB" id="C0Z5T7"/>
<dbReference type="PANTHER" id="PTHR44936:SF9">
    <property type="entry name" value="SENSOR PROTEIN CREC"/>
    <property type="match status" value="1"/>
</dbReference>
<evidence type="ECO:0000256" key="5">
    <source>
        <dbReference type="ARBA" id="ARBA00022741"/>
    </source>
</evidence>
<evidence type="ECO:0000313" key="11">
    <source>
        <dbReference type="EMBL" id="BAH41894.1"/>
    </source>
</evidence>
<evidence type="ECO:0000256" key="4">
    <source>
        <dbReference type="ARBA" id="ARBA00022679"/>
    </source>
</evidence>
<feature type="transmembrane region" description="Helical" evidence="9">
    <location>
        <begin position="155"/>
        <end position="174"/>
    </location>
</feature>
<evidence type="ECO:0000256" key="1">
    <source>
        <dbReference type="ARBA" id="ARBA00000085"/>
    </source>
</evidence>
<organism evidence="11 12">
    <name type="scientific">Brevibacillus brevis (strain 47 / JCM 6285 / NBRC 100599)</name>
    <dbReference type="NCBI Taxonomy" id="358681"/>
    <lineage>
        <taxon>Bacteria</taxon>
        <taxon>Bacillati</taxon>
        <taxon>Bacillota</taxon>
        <taxon>Bacilli</taxon>
        <taxon>Bacillales</taxon>
        <taxon>Paenibacillaceae</taxon>
        <taxon>Brevibacillus</taxon>
    </lineage>
</organism>
<sequence>MRKCGQHFMRENISILLLMLIAVPIAGELKFHPFQDEFRISFGTTAFFFFLLWLRPSFLAGVVTGLIVVLFRIVLDFLYEDAFSLLVSFQMHFPAFCYYAAFACLFSLFRVNTLHHRPLWVGLLGTVAEIAANLVELSFRAVSWEGVFQLEVVGPIAVIALIRSFFVLSFFNMIQLRQAKWMEKQQRIRNEQMLMLISNLYEESVLLKKTLHQVEEITRSCYELYREMNEVEQKNGTSKRYAKRLLSLAGQVHEVKKDNQRIYAGLSKLISDENDRDYMPLGELIGIIVQGQRKYARLLEKDIQFETNVEVPYLACHIYTTLSLINNLVGNSVEAIRDRGMVSIVASIDESQGWLHFVVTDDGPGIVVKDKELLFMPGFTTKYDVSGRPSTGIGLSYVKEMTDSLQGMIDLSEDSCGQTTQFCIRLPIATLIQKG</sequence>
<keyword evidence="7" id="KW-0067">ATP-binding</keyword>
<dbReference type="PROSITE" id="PS50109">
    <property type="entry name" value="HIS_KIN"/>
    <property type="match status" value="1"/>
</dbReference>
<dbReference type="EC" id="2.7.13.3" evidence="2"/>
<dbReference type="Proteomes" id="UP000001877">
    <property type="component" value="Chromosome"/>
</dbReference>
<dbReference type="InterPro" id="IPR050980">
    <property type="entry name" value="2C_sensor_his_kinase"/>
</dbReference>
<feature type="domain" description="Histidine kinase" evidence="10">
    <location>
        <begin position="266"/>
        <end position="430"/>
    </location>
</feature>
<keyword evidence="6 11" id="KW-0418">Kinase</keyword>
<keyword evidence="9" id="KW-0812">Transmembrane</keyword>
<dbReference type="InterPro" id="IPR004358">
    <property type="entry name" value="Sig_transdc_His_kin-like_C"/>
</dbReference>
<protein>
    <recommendedName>
        <fullName evidence="2">histidine kinase</fullName>
        <ecNumber evidence="2">2.7.13.3</ecNumber>
    </recommendedName>
</protein>
<keyword evidence="3" id="KW-0597">Phosphoprotein</keyword>
<gene>
    <name evidence="11" type="ordered locus">BBR47_09170</name>
</gene>
<evidence type="ECO:0000259" key="10">
    <source>
        <dbReference type="PROSITE" id="PS50109"/>
    </source>
</evidence>
<evidence type="ECO:0000256" key="7">
    <source>
        <dbReference type="ARBA" id="ARBA00022840"/>
    </source>
</evidence>
<dbReference type="SUPFAM" id="SSF55874">
    <property type="entry name" value="ATPase domain of HSP90 chaperone/DNA topoisomerase II/histidine kinase"/>
    <property type="match status" value="1"/>
</dbReference>
<evidence type="ECO:0000256" key="8">
    <source>
        <dbReference type="ARBA" id="ARBA00023012"/>
    </source>
</evidence>
<keyword evidence="12" id="KW-1185">Reference proteome</keyword>
<keyword evidence="9" id="KW-0472">Membrane</keyword>
<feature type="transmembrane region" description="Helical" evidence="9">
    <location>
        <begin position="59"/>
        <end position="79"/>
    </location>
</feature>
<proteinExistence type="predicted"/>
<dbReference type="Gene3D" id="3.30.565.10">
    <property type="entry name" value="Histidine kinase-like ATPase, C-terminal domain"/>
    <property type="match status" value="1"/>
</dbReference>
<evidence type="ECO:0000256" key="2">
    <source>
        <dbReference type="ARBA" id="ARBA00012438"/>
    </source>
</evidence>
<dbReference type="GO" id="GO:0004673">
    <property type="term" value="F:protein histidine kinase activity"/>
    <property type="evidence" value="ECO:0007669"/>
    <property type="project" value="UniProtKB-EC"/>
</dbReference>
<reference evidence="11 12" key="1">
    <citation type="submission" date="2005-03" db="EMBL/GenBank/DDBJ databases">
        <title>Brevibacillus brevis strain 47, complete genome.</title>
        <authorList>
            <person name="Hosoyama A."/>
            <person name="Yamada R."/>
            <person name="Hongo Y."/>
            <person name="Terui Y."/>
            <person name="Ankai A."/>
            <person name="Masuyama W."/>
            <person name="Sekiguchi M."/>
            <person name="Takeda T."/>
            <person name="Asano K."/>
            <person name="Ohji S."/>
            <person name="Ichikawa N."/>
            <person name="Narita S."/>
            <person name="Aoki N."/>
            <person name="Miura H."/>
            <person name="Matsushita S."/>
            <person name="Sekigawa T."/>
            <person name="Yamagata H."/>
            <person name="Yoshikawa H."/>
            <person name="Udaka S."/>
            <person name="Tanikawa S."/>
            <person name="Fujita N."/>
        </authorList>
    </citation>
    <scope>NUCLEOTIDE SEQUENCE [LARGE SCALE GENOMIC DNA]</scope>
    <source>
        <strain evidence="12">47 / JCM 6285 / NBRC 100599</strain>
    </source>
</reference>
<dbReference type="GO" id="GO:0005524">
    <property type="term" value="F:ATP binding"/>
    <property type="evidence" value="ECO:0007669"/>
    <property type="project" value="UniProtKB-KW"/>
</dbReference>
<evidence type="ECO:0000256" key="6">
    <source>
        <dbReference type="ARBA" id="ARBA00022777"/>
    </source>
</evidence>
<dbReference type="InterPro" id="IPR005467">
    <property type="entry name" value="His_kinase_dom"/>
</dbReference>
<dbReference type="Pfam" id="PF02518">
    <property type="entry name" value="HATPase_c"/>
    <property type="match status" value="1"/>
</dbReference>
<feature type="transmembrane region" description="Helical" evidence="9">
    <location>
        <begin position="91"/>
        <end position="111"/>
    </location>
</feature>
<dbReference type="InterPro" id="IPR003594">
    <property type="entry name" value="HATPase_dom"/>
</dbReference>
<evidence type="ECO:0000256" key="9">
    <source>
        <dbReference type="SAM" id="Phobius"/>
    </source>
</evidence>
<evidence type="ECO:0000313" key="12">
    <source>
        <dbReference type="Proteomes" id="UP000001877"/>
    </source>
</evidence>
<accession>C0Z5T7</accession>
<dbReference type="PRINTS" id="PR00344">
    <property type="entry name" value="BCTRLSENSOR"/>
</dbReference>
<dbReference type="GO" id="GO:0000160">
    <property type="term" value="P:phosphorelay signal transduction system"/>
    <property type="evidence" value="ECO:0007669"/>
    <property type="project" value="UniProtKB-KW"/>
</dbReference>
<dbReference type="EMBL" id="AP008955">
    <property type="protein sequence ID" value="BAH41894.1"/>
    <property type="molecule type" value="Genomic_DNA"/>
</dbReference>
<dbReference type="STRING" id="358681.BBR47_09170"/>
<dbReference type="eggNOG" id="COG3290">
    <property type="taxonomic scope" value="Bacteria"/>
</dbReference>
<dbReference type="HOGENOM" id="CLU_052005_1_0_9"/>
<dbReference type="KEGG" id="bbe:BBR47_09170"/>
<keyword evidence="9" id="KW-1133">Transmembrane helix</keyword>
<keyword evidence="4 11" id="KW-0808">Transferase</keyword>
<dbReference type="InterPro" id="IPR036890">
    <property type="entry name" value="HATPase_C_sf"/>
</dbReference>
<keyword evidence="8" id="KW-0902">Two-component regulatory system</keyword>
<dbReference type="PANTHER" id="PTHR44936">
    <property type="entry name" value="SENSOR PROTEIN CREC"/>
    <property type="match status" value="1"/>
</dbReference>
<dbReference type="SMART" id="SM00387">
    <property type="entry name" value="HATPase_c"/>
    <property type="match status" value="1"/>
</dbReference>
<comment type="catalytic activity">
    <reaction evidence="1">
        <text>ATP + protein L-histidine = ADP + protein N-phospho-L-histidine.</text>
        <dbReference type="EC" id="2.7.13.3"/>
    </reaction>
</comment>
<evidence type="ECO:0000256" key="3">
    <source>
        <dbReference type="ARBA" id="ARBA00022553"/>
    </source>
</evidence>